<accession>M8C877</accession>
<reference evidence="1" key="1">
    <citation type="submission" date="2015-06" db="UniProtKB">
        <authorList>
            <consortium name="EnsemblPlants"/>
        </authorList>
    </citation>
    <scope>IDENTIFICATION</scope>
</reference>
<sequence length="129" mass="13970">MSLPSYSDSAKVAYVLQACGASKIKGFKDAETSIVLTVKPDLFFMHATLTALPASVMLATGFGALGSKVVEHWYELYKMDKQGANLWYGSSTGGRKRSQVLAISRLSSKVHGATEDKRFMSNQGIFGLL</sequence>
<dbReference type="AlphaFoldDB" id="M8C877"/>
<organism evidence="1">
    <name type="scientific">Aegilops tauschii</name>
    <name type="common">Tausch's goatgrass</name>
    <name type="synonym">Aegilops squarrosa</name>
    <dbReference type="NCBI Taxonomy" id="37682"/>
    <lineage>
        <taxon>Eukaryota</taxon>
        <taxon>Viridiplantae</taxon>
        <taxon>Streptophyta</taxon>
        <taxon>Embryophyta</taxon>
        <taxon>Tracheophyta</taxon>
        <taxon>Spermatophyta</taxon>
        <taxon>Magnoliopsida</taxon>
        <taxon>Liliopsida</taxon>
        <taxon>Poales</taxon>
        <taxon>Poaceae</taxon>
        <taxon>BOP clade</taxon>
        <taxon>Pooideae</taxon>
        <taxon>Triticodae</taxon>
        <taxon>Triticeae</taxon>
        <taxon>Triticinae</taxon>
        <taxon>Aegilops</taxon>
    </lineage>
</organism>
<proteinExistence type="predicted"/>
<name>M8C877_AEGTA</name>
<dbReference type="EnsemblPlants" id="EMT11298">
    <property type="protein sequence ID" value="EMT11298"/>
    <property type="gene ID" value="F775_23963"/>
</dbReference>
<evidence type="ECO:0000313" key="1">
    <source>
        <dbReference type="EnsemblPlants" id="EMT11298"/>
    </source>
</evidence>
<protein>
    <submittedName>
        <fullName evidence="1">Uncharacterized protein</fullName>
    </submittedName>
</protein>